<dbReference type="AlphaFoldDB" id="A0A8H6N2Z6"/>
<organism evidence="2 3">
    <name type="scientific">Colletotrichum musicola</name>
    <dbReference type="NCBI Taxonomy" id="2175873"/>
    <lineage>
        <taxon>Eukaryota</taxon>
        <taxon>Fungi</taxon>
        <taxon>Dikarya</taxon>
        <taxon>Ascomycota</taxon>
        <taxon>Pezizomycotina</taxon>
        <taxon>Sordariomycetes</taxon>
        <taxon>Hypocreomycetidae</taxon>
        <taxon>Glomerellales</taxon>
        <taxon>Glomerellaceae</taxon>
        <taxon>Colletotrichum</taxon>
        <taxon>Colletotrichum orchidearum species complex</taxon>
    </lineage>
</organism>
<gene>
    <name evidence="2" type="ORF">CMUS01_12070</name>
</gene>
<evidence type="ECO:0000256" key="1">
    <source>
        <dbReference type="SAM" id="MobiDB-lite"/>
    </source>
</evidence>
<protein>
    <submittedName>
        <fullName evidence="2">Uncharacterized protein</fullName>
    </submittedName>
</protein>
<name>A0A8H6N2Z6_9PEZI</name>
<comment type="caution">
    <text evidence="2">The sequence shown here is derived from an EMBL/GenBank/DDBJ whole genome shotgun (WGS) entry which is preliminary data.</text>
</comment>
<dbReference type="EMBL" id="WIGM01000651">
    <property type="protein sequence ID" value="KAF6817653.1"/>
    <property type="molecule type" value="Genomic_DNA"/>
</dbReference>
<keyword evidence="3" id="KW-1185">Reference proteome</keyword>
<sequence length="100" mass="10672">MARNRTSSRTSDRSAARKVPLNGQADHSPVKVRTSNVAPLKACDAGQRVASIAPPTRMMLEAAAMTTKTAVLHSKLKQAGKTQGYADIEVGEVRGAQRSR</sequence>
<reference evidence="2" key="1">
    <citation type="journal article" date="2020" name="Phytopathology">
        <title>Genome Sequence Resources of Colletotrichum truncatum, C. plurivorum, C. musicola, and C. sojae: Four Species Pathogenic to Soybean (Glycine max).</title>
        <authorList>
            <person name="Rogerio F."/>
            <person name="Boufleur T.R."/>
            <person name="Ciampi-Guillardi M."/>
            <person name="Sukno S.A."/>
            <person name="Thon M.R."/>
            <person name="Massola Junior N.S."/>
            <person name="Baroncelli R."/>
        </authorList>
    </citation>
    <scope>NUCLEOTIDE SEQUENCE</scope>
    <source>
        <strain evidence="2">LFN0074</strain>
    </source>
</reference>
<feature type="region of interest" description="Disordered" evidence="1">
    <location>
        <begin position="1"/>
        <end position="34"/>
    </location>
</feature>
<evidence type="ECO:0000313" key="2">
    <source>
        <dbReference type="EMBL" id="KAF6817653.1"/>
    </source>
</evidence>
<dbReference type="Proteomes" id="UP000639643">
    <property type="component" value="Unassembled WGS sequence"/>
</dbReference>
<proteinExistence type="predicted"/>
<accession>A0A8H6N2Z6</accession>
<evidence type="ECO:0000313" key="3">
    <source>
        <dbReference type="Proteomes" id="UP000639643"/>
    </source>
</evidence>